<keyword evidence="2" id="KW-0805">Transcription regulation</keyword>
<sequence length="212" mass="24810">MDMETAERTEAKDKILQAAFGMFCQCGIKSVSMDDIAQRLSMSKKTLYKWFRNKDQVIYEAMEAYLGNVQQDCECFIETSGSAIEELFQVVELTKRVFSNMHPSIFHDLQKYHPDSWDLWMQHKNGYILEKVKANIRRGMKEGLFRQGLDVDVMARMRLVLIELPFNQAVFPPHQYDARRVQMAVLEHYMLGIATLKGHKLINELKHINEEE</sequence>
<dbReference type="Gene3D" id="1.10.357.10">
    <property type="entry name" value="Tetracycline Repressor, domain 2"/>
    <property type="match status" value="1"/>
</dbReference>
<dbReference type="InterPro" id="IPR001647">
    <property type="entry name" value="HTH_TetR"/>
</dbReference>
<evidence type="ECO:0000256" key="2">
    <source>
        <dbReference type="ARBA" id="ARBA00023015"/>
    </source>
</evidence>
<keyword evidence="8" id="KW-1185">Reference proteome</keyword>
<dbReference type="InterPro" id="IPR009057">
    <property type="entry name" value="Homeodomain-like_sf"/>
</dbReference>
<dbReference type="PANTHER" id="PTHR30055:SF175">
    <property type="entry name" value="HTH-TYPE TRANSCRIPTIONAL REPRESSOR KSTR2"/>
    <property type="match status" value="1"/>
</dbReference>
<dbReference type="SUPFAM" id="SSF46689">
    <property type="entry name" value="Homeodomain-like"/>
    <property type="match status" value="1"/>
</dbReference>
<feature type="domain" description="HTH tetR-type" evidence="6">
    <location>
        <begin position="9"/>
        <end position="69"/>
    </location>
</feature>
<evidence type="ECO:0000313" key="8">
    <source>
        <dbReference type="Proteomes" id="UP001500552"/>
    </source>
</evidence>
<reference evidence="8" key="1">
    <citation type="journal article" date="2019" name="Int. J. Syst. Evol. Microbiol.">
        <title>The Global Catalogue of Microorganisms (GCM) 10K type strain sequencing project: providing services to taxonomists for standard genome sequencing and annotation.</title>
        <authorList>
            <consortium name="The Broad Institute Genomics Platform"/>
            <consortium name="The Broad Institute Genome Sequencing Center for Infectious Disease"/>
            <person name="Wu L."/>
            <person name="Ma J."/>
        </authorList>
    </citation>
    <scope>NUCLEOTIDE SEQUENCE [LARGE SCALE GENOMIC DNA]</scope>
    <source>
        <strain evidence="8">JCM 17926</strain>
    </source>
</reference>
<dbReference type="EMBL" id="BAABHC010000014">
    <property type="protein sequence ID" value="GAA4434901.1"/>
    <property type="molecule type" value="Genomic_DNA"/>
</dbReference>
<dbReference type="PRINTS" id="PR00455">
    <property type="entry name" value="HTHTETR"/>
</dbReference>
<evidence type="ECO:0000256" key="1">
    <source>
        <dbReference type="ARBA" id="ARBA00022491"/>
    </source>
</evidence>
<protein>
    <submittedName>
        <fullName evidence="7">TetR/AcrR family transcriptional regulator</fullName>
    </submittedName>
</protein>
<dbReference type="PROSITE" id="PS50977">
    <property type="entry name" value="HTH_TETR_2"/>
    <property type="match status" value="1"/>
</dbReference>
<dbReference type="Proteomes" id="UP001500552">
    <property type="component" value="Unassembled WGS sequence"/>
</dbReference>
<comment type="caution">
    <text evidence="7">The sequence shown here is derived from an EMBL/GenBank/DDBJ whole genome shotgun (WGS) entry which is preliminary data.</text>
</comment>
<proteinExistence type="predicted"/>
<feature type="DNA-binding region" description="H-T-H motif" evidence="5">
    <location>
        <begin position="32"/>
        <end position="51"/>
    </location>
</feature>
<dbReference type="InterPro" id="IPR050109">
    <property type="entry name" value="HTH-type_TetR-like_transc_reg"/>
</dbReference>
<evidence type="ECO:0000256" key="3">
    <source>
        <dbReference type="ARBA" id="ARBA00023125"/>
    </source>
</evidence>
<dbReference type="Pfam" id="PF00440">
    <property type="entry name" value="TetR_N"/>
    <property type="match status" value="1"/>
</dbReference>
<keyword evidence="3 5" id="KW-0238">DNA-binding</keyword>
<dbReference type="InterPro" id="IPR036271">
    <property type="entry name" value="Tet_transcr_reg_TetR-rel_C_sf"/>
</dbReference>
<keyword evidence="4" id="KW-0804">Transcription</keyword>
<name>A0ABP8LRX4_9BACT</name>
<organism evidence="7 8">
    <name type="scientific">Pontibacter saemangeumensis</name>
    <dbReference type="NCBI Taxonomy" id="1084525"/>
    <lineage>
        <taxon>Bacteria</taxon>
        <taxon>Pseudomonadati</taxon>
        <taxon>Bacteroidota</taxon>
        <taxon>Cytophagia</taxon>
        <taxon>Cytophagales</taxon>
        <taxon>Hymenobacteraceae</taxon>
        <taxon>Pontibacter</taxon>
    </lineage>
</organism>
<evidence type="ECO:0000256" key="5">
    <source>
        <dbReference type="PROSITE-ProRule" id="PRU00335"/>
    </source>
</evidence>
<evidence type="ECO:0000256" key="4">
    <source>
        <dbReference type="ARBA" id="ARBA00023163"/>
    </source>
</evidence>
<dbReference type="SUPFAM" id="SSF48498">
    <property type="entry name" value="Tetracyclin repressor-like, C-terminal domain"/>
    <property type="match status" value="1"/>
</dbReference>
<accession>A0ABP8LRX4</accession>
<evidence type="ECO:0000313" key="7">
    <source>
        <dbReference type="EMBL" id="GAA4434901.1"/>
    </source>
</evidence>
<gene>
    <name evidence="7" type="ORF">GCM10023188_26400</name>
</gene>
<evidence type="ECO:0000259" key="6">
    <source>
        <dbReference type="PROSITE" id="PS50977"/>
    </source>
</evidence>
<keyword evidence="1" id="KW-0678">Repressor</keyword>
<dbReference type="PANTHER" id="PTHR30055">
    <property type="entry name" value="HTH-TYPE TRANSCRIPTIONAL REGULATOR RUTR"/>
    <property type="match status" value="1"/>
</dbReference>